<protein>
    <submittedName>
        <fullName evidence="1">Uncharacterized protein</fullName>
    </submittedName>
</protein>
<evidence type="ECO:0000313" key="1">
    <source>
        <dbReference type="EMBL" id="KAF0748453.1"/>
    </source>
</evidence>
<name>A0A6A5AAJ6_APHAT</name>
<accession>A0A6A5AAJ6</accession>
<organism evidence="1 2">
    <name type="scientific">Aphanomyces astaci</name>
    <name type="common">Crayfish plague agent</name>
    <dbReference type="NCBI Taxonomy" id="112090"/>
    <lineage>
        <taxon>Eukaryota</taxon>
        <taxon>Sar</taxon>
        <taxon>Stramenopiles</taxon>
        <taxon>Oomycota</taxon>
        <taxon>Saprolegniomycetes</taxon>
        <taxon>Saprolegniales</taxon>
        <taxon>Verrucalvaceae</taxon>
        <taxon>Aphanomyces</taxon>
    </lineage>
</organism>
<reference evidence="1 2" key="1">
    <citation type="submission" date="2019-06" db="EMBL/GenBank/DDBJ databases">
        <title>Genomics analysis of Aphanomyces spp. identifies a new class of oomycete effector associated with host adaptation.</title>
        <authorList>
            <person name="Gaulin E."/>
        </authorList>
    </citation>
    <scope>NUCLEOTIDE SEQUENCE [LARGE SCALE GENOMIC DNA]</scope>
    <source>
        <strain evidence="1 2">E</strain>
    </source>
</reference>
<sequence>MFVGRGNVYIVSSYQVQSKDEGSRDLYAELGASTRILGKFRPMPSTVVLNRPAHPRDQAVFDPSSESCRGCSIVHGPPHRQASKYPKPADCSPDAAVSSSIAGVLNLRYVVLAIVVLFTLRQCARLQERPNHVEFTLVVTPTPSTTNKT</sequence>
<evidence type="ECO:0000313" key="2">
    <source>
        <dbReference type="Proteomes" id="UP000469452"/>
    </source>
</evidence>
<dbReference type="Proteomes" id="UP000469452">
    <property type="component" value="Unassembled WGS sequence"/>
</dbReference>
<dbReference type="EMBL" id="VJMI01013161">
    <property type="protein sequence ID" value="KAF0748453.1"/>
    <property type="molecule type" value="Genomic_DNA"/>
</dbReference>
<gene>
    <name evidence="1" type="ORF">AaE_007340</name>
</gene>
<dbReference type="AlphaFoldDB" id="A0A6A5AAJ6"/>
<comment type="caution">
    <text evidence="1">The sequence shown here is derived from an EMBL/GenBank/DDBJ whole genome shotgun (WGS) entry which is preliminary data.</text>
</comment>
<proteinExistence type="predicted"/>